<dbReference type="SMART" id="SM00409">
    <property type="entry name" value="IG"/>
    <property type="match status" value="1"/>
</dbReference>
<keyword evidence="7" id="KW-1185">Reference proteome</keyword>
<feature type="region of interest" description="Disordered" evidence="4">
    <location>
        <begin position="291"/>
        <end position="310"/>
    </location>
</feature>
<keyword evidence="2" id="KW-1015">Disulfide bond</keyword>
<dbReference type="Gene3D" id="2.60.40.10">
    <property type="entry name" value="Immunoglobulins"/>
    <property type="match status" value="1"/>
</dbReference>
<dbReference type="InterPro" id="IPR003599">
    <property type="entry name" value="Ig_sub"/>
</dbReference>
<organism evidence="6 7">
    <name type="scientific">Dryococelus australis</name>
    <dbReference type="NCBI Taxonomy" id="614101"/>
    <lineage>
        <taxon>Eukaryota</taxon>
        <taxon>Metazoa</taxon>
        <taxon>Ecdysozoa</taxon>
        <taxon>Arthropoda</taxon>
        <taxon>Hexapoda</taxon>
        <taxon>Insecta</taxon>
        <taxon>Pterygota</taxon>
        <taxon>Neoptera</taxon>
        <taxon>Polyneoptera</taxon>
        <taxon>Phasmatodea</taxon>
        <taxon>Verophasmatodea</taxon>
        <taxon>Anareolatae</taxon>
        <taxon>Phasmatidae</taxon>
        <taxon>Eurycanthinae</taxon>
        <taxon>Dryococelus</taxon>
    </lineage>
</organism>
<comment type="caution">
    <text evidence="6">The sequence shown here is derived from an EMBL/GenBank/DDBJ whole genome shotgun (WGS) entry which is preliminary data.</text>
</comment>
<dbReference type="InterPro" id="IPR003598">
    <property type="entry name" value="Ig_sub2"/>
</dbReference>
<evidence type="ECO:0000256" key="4">
    <source>
        <dbReference type="SAM" id="MobiDB-lite"/>
    </source>
</evidence>
<keyword evidence="1" id="KW-0732">Signal</keyword>
<dbReference type="Pfam" id="PF07679">
    <property type="entry name" value="I-set"/>
    <property type="match status" value="1"/>
</dbReference>
<dbReference type="InterPro" id="IPR036179">
    <property type="entry name" value="Ig-like_dom_sf"/>
</dbReference>
<dbReference type="PANTHER" id="PTHR45080:SF8">
    <property type="entry name" value="IG-LIKE DOMAIN-CONTAINING PROTEIN"/>
    <property type="match status" value="1"/>
</dbReference>
<evidence type="ECO:0000313" key="7">
    <source>
        <dbReference type="Proteomes" id="UP001159363"/>
    </source>
</evidence>
<proteinExistence type="predicted"/>
<dbReference type="PANTHER" id="PTHR45080">
    <property type="entry name" value="CONTACTIN 5"/>
    <property type="match status" value="1"/>
</dbReference>
<dbReference type="InterPro" id="IPR050958">
    <property type="entry name" value="Cell_Adh-Cytoskel_Orgn"/>
</dbReference>
<dbReference type="InterPro" id="IPR013098">
    <property type="entry name" value="Ig_I-set"/>
</dbReference>
<dbReference type="InterPro" id="IPR013783">
    <property type="entry name" value="Ig-like_fold"/>
</dbReference>
<feature type="compositionally biased region" description="Low complexity" evidence="4">
    <location>
        <begin position="667"/>
        <end position="684"/>
    </location>
</feature>
<gene>
    <name evidence="6" type="ORF">PR048_003471</name>
</gene>
<feature type="compositionally biased region" description="Basic and acidic residues" evidence="4">
    <location>
        <begin position="291"/>
        <end position="308"/>
    </location>
</feature>
<dbReference type="SMART" id="SM00408">
    <property type="entry name" value="IGc2"/>
    <property type="match status" value="1"/>
</dbReference>
<accession>A0ABQ9IN45</accession>
<evidence type="ECO:0000313" key="6">
    <source>
        <dbReference type="EMBL" id="KAJ8898111.1"/>
    </source>
</evidence>
<feature type="domain" description="Ig-like" evidence="5">
    <location>
        <begin position="677"/>
        <end position="713"/>
    </location>
</feature>
<evidence type="ECO:0000259" key="5">
    <source>
        <dbReference type="PROSITE" id="PS50835"/>
    </source>
</evidence>
<evidence type="ECO:0000256" key="3">
    <source>
        <dbReference type="ARBA" id="ARBA00023319"/>
    </source>
</evidence>
<feature type="domain" description="Ig-like" evidence="5">
    <location>
        <begin position="116"/>
        <end position="204"/>
    </location>
</feature>
<feature type="compositionally biased region" description="Polar residues" evidence="4">
    <location>
        <begin position="902"/>
        <end position="911"/>
    </location>
</feature>
<feature type="region of interest" description="Disordered" evidence="4">
    <location>
        <begin position="659"/>
        <end position="684"/>
    </location>
</feature>
<feature type="region of interest" description="Disordered" evidence="4">
    <location>
        <begin position="882"/>
        <end position="911"/>
    </location>
</feature>
<evidence type="ECO:0000256" key="2">
    <source>
        <dbReference type="ARBA" id="ARBA00023157"/>
    </source>
</evidence>
<protein>
    <recommendedName>
        <fullName evidence="5">Ig-like domain-containing protein</fullName>
    </recommendedName>
</protein>
<reference evidence="6 7" key="1">
    <citation type="submission" date="2023-02" db="EMBL/GenBank/DDBJ databases">
        <title>LHISI_Scaffold_Assembly.</title>
        <authorList>
            <person name="Stuart O.P."/>
            <person name="Cleave R."/>
            <person name="Magrath M.J.L."/>
            <person name="Mikheyev A.S."/>
        </authorList>
    </citation>
    <scope>NUCLEOTIDE SEQUENCE [LARGE SCALE GENOMIC DNA]</scope>
    <source>
        <strain evidence="6">Daus_M_001</strain>
        <tissue evidence="6">Leg muscle</tissue>
    </source>
</reference>
<dbReference type="EMBL" id="JARBHB010000001">
    <property type="protein sequence ID" value="KAJ8898111.1"/>
    <property type="molecule type" value="Genomic_DNA"/>
</dbReference>
<dbReference type="SUPFAM" id="SSF48726">
    <property type="entry name" value="Immunoglobulin"/>
    <property type="match status" value="1"/>
</dbReference>
<sequence>MLTEENRSVVGTVLIKDKRRISDTMFSEGAMFSKEECRVLGTREAQISGDSVPENVHFVVGSAEGGALRSEDNIQSGGVVYILKKGGGGQRPRERNTTPSGGVGEGRQRRLRLAAPKFYAVPHNRVAEEGETVRLQCAVAGHPAPWTSWDKDGQTVTPSARLTLAEKDDLRVLQIDEVTPEDAGLYRVTLENEVGRVEASARLEVIGYPGDAVAIQHLPPPKAKWVRFPTGSLPDEAAGRRVFSGISRFAPPFHSVTYLHIHLASPSSVLETSAAHNIEVLRADEDEAGVRMEQRRNERGEGKWRSRENPPASGVVRHDFHMPSLHSFVSNFADTKLFTSCLLPQWDAITGTAVRCVLGFKAKCQNSAWTNFNPLGRHRFTITEDKVGVSCQYSPLHQYEVCWSLYFYLVLLLLVLATPDTLTISRRVYYCLSIDQWTLLLTVCQPMCPGRYMRKEEEKKNIRAAGTGRMNYRENTESFEEYITGNSRLGISIVAQIAMVGLHTRFLLRTRPRPRKTGVDTRLSNNVSELTHSLTDLVHAVAADRCEQTTVVSIAAALCGWVRELNRSIRASTFQGSVQTCLLRPWTKQSLKGFKEDLNSYKGLQCVSGDEAHGNVNFTYGCGTPEFREKPMRSGYAVTCCEVCVAECSEARGVPAGRHGVTSRGLRAWSASPRSSPSYSRRLAPSTARVGGRLTLACDLRGSPSPVTSWYRSVSPRPTLCPERPWGPGWSQTGELSDQPVTGVRLCLVGQHATHTERLFLLVHLSGGDLSLGCMSVVRPQVLPGEAGLETQWAKPLLEPSWEPTVLGKVRILSYEGAQVWSAKKRTHLLSEHRGTGLSGILDMQNTLSREGGRGGWAEGGELICPDRDSSPTGILSAAPCFSTAAGTDQGPGLPRIRQRDQTPSGPHTAN</sequence>
<dbReference type="PROSITE" id="PS50835">
    <property type="entry name" value="IG_LIKE"/>
    <property type="match status" value="2"/>
</dbReference>
<feature type="region of interest" description="Disordered" evidence="4">
    <location>
        <begin position="84"/>
        <end position="107"/>
    </location>
</feature>
<keyword evidence="3" id="KW-0393">Immunoglobulin domain</keyword>
<name>A0ABQ9IN45_9NEOP</name>
<dbReference type="InterPro" id="IPR007110">
    <property type="entry name" value="Ig-like_dom"/>
</dbReference>
<evidence type="ECO:0000256" key="1">
    <source>
        <dbReference type="ARBA" id="ARBA00022729"/>
    </source>
</evidence>
<dbReference type="Proteomes" id="UP001159363">
    <property type="component" value="Chromosome 1"/>
</dbReference>